<sequence>MFGRAPKKSDNTKYYEILGVSKNASQDDLKKAYRKAAIKNHPDKGGDPEKFKELAQAYEVLSDPEKREIYDEYGEDALKEGMGGGGAGHDPFDIFSSFFGGGFGGSSSRGRRQRRGEDVVHPLKVSLEDLYLGTTKKLSLSRNMLCSKCNGKGSKSGASMKCAGCQGTGMKVSIRQLGPSMIQQMQHPCNECKGTGETINDRDRCPQCEGEKVVPEKKVLEVVVEKGMQNGQKITFPGEADEAPDAVTGDIVFVLQQKEHPRFKRKGEDLFVEHTLSLTEALCGFQFALTHLDGRQLLIKSNPGEVVKPDSFKAINDEGMPIYQRSFMKGKLYIHFTVDFPDSLSPNQVKALPAVLPPKPTSELTDMELDECEETTLHDVNMEEEMRRKRQAQQEAYEEDDDMHGGAQRVQCAQQ</sequence>
<keyword evidence="6" id="KW-0143">Chaperone</keyword>
<evidence type="ECO:0000259" key="13">
    <source>
        <dbReference type="PROSITE" id="PS51188"/>
    </source>
</evidence>
<dbReference type="FunFam" id="2.60.260.20:FF:000003">
    <property type="entry name" value="DnaJ subfamily A member 2"/>
    <property type="match status" value="1"/>
</dbReference>
<dbReference type="Gene3D" id="1.10.287.110">
    <property type="entry name" value="DnaJ domain"/>
    <property type="match status" value="1"/>
</dbReference>
<dbReference type="Pfam" id="PF01556">
    <property type="entry name" value="DnaJ_C"/>
    <property type="match status" value="1"/>
</dbReference>
<evidence type="ECO:0000256" key="8">
    <source>
        <dbReference type="ARBA" id="ARBA00037547"/>
    </source>
</evidence>
<reference evidence="14 15" key="1">
    <citation type="journal article" date="2021" name="Commun. Biol.">
        <title>The genome of Shorea leprosula (Dipterocarpaceae) highlights the ecological relevance of drought in aseasonal tropical rainforests.</title>
        <authorList>
            <person name="Ng K.K.S."/>
            <person name="Kobayashi M.J."/>
            <person name="Fawcett J.A."/>
            <person name="Hatakeyama M."/>
            <person name="Paape T."/>
            <person name="Ng C.H."/>
            <person name="Ang C.C."/>
            <person name="Tnah L.H."/>
            <person name="Lee C.T."/>
            <person name="Nishiyama T."/>
            <person name="Sese J."/>
            <person name="O'Brien M.J."/>
            <person name="Copetti D."/>
            <person name="Mohd Noor M.I."/>
            <person name="Ong R.C."/>
            <person name="Putra M."/>
            <person name="Sireger I.Z."/>
            <person name="Indrioko S."/>
            <person name="Kosugi Y."/>
            <person name="Izuno A."/>
            <person name="Isagi Y."/>
            <person name="Lee S.L."/>
            <person name="Shimizu K.K."/>
        </authorList>
    </citation>
    <scope>NUCLEOTIDE SEQUENCE [LARGE SCALE GENOMIC DNA]</scope>
    <source>
        <strain evidence="14">214</strain>
    </source>
</reference>
<feature type="domain" description="CR-type" evidence="13">
    <location>
        <begin position="133"/>
        <end position="217"/>
    </location>
</feature>
<dbReference type="FunFam" id="2.60.260.20:FF:000068">
    <property type="entry name" value="Chaperone protein dnaJ 3"/>
    <property type="match status" value="1"/>
</dbReference>
<dbReference type="SUPFAM" id="SSF57938">
    <property type="entry name" value="DnaJ/Hsp40 cysteine-rich domain"/>
    <property type="match status" value="1"/>
</dbReference>
<dbReference type="InterPro" id="IPR044713">
    <property type="entry name" value="DNJA1/2-like"/>
</dbReference>
<dbReference type="GO" id="GO:0003729">
    <property type="term" value="F:mRNA binding"/>
    <property type="evidence" value="ECO:0007669"/>
    <property type="project" value="UniProtKB-ARBA"/>
</dbReference>
<dbReference type="InterPro" id="IPR036869">
    <property type="entry name" value="J_dom_sf"/>
</dbReference>
<dbReference type="Proteomes" id="UP001054252">
    <property type="component" value="Unassembled WGS sequence"/>
</dbReference>
<dbReference type="InterPro" id="IPR018253">
    <property type="entry name" value="DnaJ_domain_CS"/>
</dbReference>
<dbReference type="InterPro" id="IPR036410">
    <property type="entry name" value="HSP_DnaJ_Cys-rich_dom_sf"/>
</dbReference>
<evidence type="ECO:0000313" key="15">
    <source>
        <dbReference type="Proteomes" id="UP001054252"/>
    </source>
</evidence>
<dbReference type="InterPro" id="IPR002939">
    <property type="entry name" value="DnaJ_C"/>
</dbReference>
<dbReference type="HAMAP" id="MF_01152">
    <property type="entry name" value="DnaJ"/>
    <property type="match status" value="1"/>
</dbReference>
<dbReference type="CDD" id="cd10747">
    <property type="entry name" value="DnaJ_C"/>
    <property type="match status" value="1"/>
</dbReference>
<keyword evidence="4 10" id="KW-0863">Zinc-finger</keyword>
<comment type="similarity">
    <text evidence="9">Belongs to the DnaJ family. A/I subfamily.</text>
</comment>
<dbReference type="SUPFAM" id="SSF46565">
    <property type="entry name" value="Chaperone J-domain"/>
    <property type="match status" value="1"/>
</dbReference>
<name>A0AAV5LDM6_9ROSI</name>
<dbReference type="GO" id="GO:0008270">
    <property type="term" value="F:zinc ion binding"/>
    <property type="evidence" value="ECO:0007669"/>
    <property type="project" value="UniProtKB-KW"/>
</dbReference>
<evidence type="ECO:0000256" key="5">
    <source>
        <dbReference type="ARBA" id="ARBA00022833"/>
    </source>
</evidence>
<dbReference type="SMART" id="SM00271">
    <property type="entry name" value="DnaJ"/>
    <property type="match status" value="1"/>
</dbReference>
<dbReference type="InterPro" id="IPR008971">
    <property type="entry name" value="HSP40/DnaJ_pept-bd"/>
</dbReference>
<dbReference type="PRINTS" id="PR00625">
    <property type="entry name" value="JDOMAIN"/>
</dbReference>
<dbReference type="Pfam" id="PF00684">
    <property type="entry name" value="DnaJ_CXXCXGXG"/>
    <property type="match status" value="1"/>
</dbReference>
<dbReference type="GO" id="GO:0009408">
    <property type="term" value="P:response to heat"/>
    <property type="evidence" value="ECO:0007669"/>
    <property type="project" value="InterPro"/>
</dbReference>
<keyword evidence="15" id="KW-1185">Reference proteome</keyword>
<dbReference type="PROSITE" id="PS50076">
    <property type="entry name" value="DNAJ_2"/>
    <property type="match status" value="1"/>
</dbReference>
<dbReference type="PROSITE" id="PS00636">
    <property type="entry name" value="DNAJ_1"/>
    <property type="match status" value="1"/>
</dbReference>
<dbReference type="Pfam" id="PF00226">
    <property type="entry name" value="DnaJ"/>
    <property type="match status" value="1"/>
</dbReference>
<dbReference type="EMBL" id="BPVZ01000108">
    <property type="protein sequence ID" value="GKV35019.1"/>
    <property type="molecule type" value="Genomic_DNA"/>
</dbReference>
<comment type="function">
    <text evidence="8">Plays a continuous role in plant development probably in the structural organization of compartments.</text>
</comment>
<dbReference type="CDD" id="cd10719">
    <property type="entry name" value="DnaJ_zf"/>
    <property type="match status" value="1"/>
</dbReference>
<evidence type="ECO:0000256" key="1">
    <source>
        <dbReference type="ARBA" id="ARBA00022481"/>
    </source>
</evidence>
<evidence type="ECO:0000256" key="3">
    <source>
        <dbReference type="ARBA" id="ARBA00022737"/>
    </source>
</evidence>
<dbReference type="GO" id="GO:0051082">
    <property type="term" value="F:unfolded protein binding"/>
    <property type="evidence" value="ECO:0007669"/>
    <property type="project" value="InterPro"/>
</dbReference>
<evidence type="ECO:0000313" key="14">
    <source>
        <dbReference type="EMBL" id="GKV35019.1"/>
    </source>
</evidence>
<feature type="compositionally biased region" description="Basic and acidic residues" evidence="11">
    <location>
        <begin position="375"/>
        <end position="387"/>
    </location>
</feature>
<keyword evidence="2 10" id="KW-0479">Metal-binding</keyword>
<organism evidence="14 15">
    <name type="scientific">Rubroshorea leprosula</name>
    <dbReference type="NCBI Taxonomy" id="152421"/>
    <lineage>
        <taxon>Eukaryota</taxon>
        <taxon>Viridiplantae</taxon>
        <taxon>Streptophyta</taxon>
        <taxon>Embryophyta</taxon>
        <taxon>Tracheophyta</taxon>
        <taxon>Spermatophyta</taxon>
        <taxon>Magnoliopsida</taxon>
        <taxon>eudicotyledons</taxon>
        <taxon>Gunneridae</taxon>
        <taxon>Pentapetalae</taxon>
        <taxon>rosids</taxon>
        <taxon>malvids</taxon>
        <taxon>Malvales</taxon>
        <taxon>Dipterocarpaceae</taxon>
        <taxon>Rubroshorea</taxon>
    </lineage>
</organism>
<feature type="zinc finger region" description="CR-type" evidence="10">
    <location>
        <begin position="133"/>
        <end position="217"/>
    </location>
</feature>
<dbReference type="FunFam" id="1.10.287.110:FF:000012">
    <property type="entry name" value="dnaJ protein homolog"/>
    <property type="match status" value="1"/>
</dbReference>
<dbReference type="GO" id="GO:0006457">
    <property type="term" value="P:protein folding"/>
    <property type="evidence" value="ECO:0007669"/>
    <property type="project" value="InterPro"/>
</dbReference>
<evidence type="ECO:0000256" key="6">
    <source>
        <dbReference type="ARBA" id="ARBA00023186"/>
    </source>
</evidence>
<evidence type="ECO:0000256" key="7">
    <source>
        <dbReference type="ARBA" id="ARBA00023289"/>
    </source>
</evidence>
<keyword evidence="3" id="KW-0677">Repeat</keyword>
<dbReference type="GO" id="GO:0005524">
    <property type="term" value="F:ATP binding"/>
    <property type="evidence" value="ECO:0007669"/>
    <property type="project" value="InterPro"/>
</dbReference>
<evidence type="ECO:0000256" key="4">
    <source>
        <dbReference type="ARBA" id="ARBA00022771"/>
    </source>
</evidence>
<keyword evidence="7" id="KW-0449">Lipoprotein</keyword>
<dbReference type="InterPro" id="IPR001623">
    <property type="entry name" value="DnaJ_domain"/>
</dbReference>
<gene>
    <name evidence="14" type="ORF">SLEP1_g43339</name>
</gene>
<feature type="domain" description="J" evidence="12">
    <location>
        <begin position="13"/>
        <end position="74"/>
    </location>
</feature>
<evidence type="ECO:0000256" key="2">
    <source>
        <dbReference type="ARBA" id="ARBA00022723"/>
    </source>
</evidence>
<keyword evidence="7" id="KW-0636">Prenylation</keyword>
<dbReference type="InterPro" id="IPR012724">
    <property type="entry name" value="DnaJ"/>
</dbReference>
<evidence type="ECO:0000259" key="12">
    <source>
        <dbReference type="PROSITE" id="PS50076"/>
    </source>
</evidence>
<keyword evidence="1" id="KW-0488">Methylation</keyword>
<dbReference type="AlphaFoldDB" id="A0AAV5LDM6"/>
<dbReference type="FunFam" id="2.10.230.10:FF:000001">
    <property type="entry name" value="DnaJ subfamily A member 2"/>
    <property type="match status" value="1"/>
</dbReference>
<dbReference type="CDD" id="cd06257">
    <property type="entry name" value="DnaJ"/>
    <property type="match status" value="1"/>
</dbReference>
<protein>
    <submittedName>
        <fullName evidence="14">Uncharacterized protein</fullName>
    </submittedName>
</protein>
<evidence type="ECO:0000256" key="10">
    <source>
        <dbReference type="PROSITE-ProRule" id="PRU00546"/>
    </source>
</evidence>
<dbReference type="Gene3D" id="2.10.230.10">
    <property type="entry name" value="Heat shock protein DnaJ, cysteine-rich domain"/>
    <property type="match status" value="1"/>
</dbReference>
<evidence type="ECO:0000256" key="11">
    <source>
        <dbReference type="SAM" id="MobiDB-lite"/>
    </source>
</evidence>
<proteinExistence type="inferred from homology"/>
<evidence type="ECO:0000256" key="9">
    <source>
        <dbReference type="ARBA" id="ARBA00060865"/>
    </source>
</evidence>
<dbReference type="Gene3D" id="2.60.260.20">
    <property type="entry name" value="Urease metallochaperone UreE, N-terminal domain"/>
    <property type="match status" value="2"/>
</dbReference>
<comment type="caution">
    <text evidence="14">The sequence shown here is derived from an EMBL/GenBank/DDBJ whole genome shotgun (WGS) entry which is preliminary data.</text>
</comment>
<keyword evidence="5 10" id="KW-0862">Zinc</keyword>
<accession>A0AAV5LDM6</accession>
<feature type="region of interest" description="Disordered" evidence="11">
    <location>
        <begin position="375"/>
        <end position="415"/>
    </location>
</feature>
<dbReference type="SUPFAM" id="SSF49493">
    <property type="entry name" value="HSP40/DnaJ peptide-binding domain"/>
    <property type="match status" value="2"/>
</dbReference>
<dbReference type="PROSITE" id="PS51188">
    <property type="entry name" value="ZF_CR"/>
    <property type="match status" value="1"/>
</dbReference>
<dbReference type="GO" id="GO:0030544">
    <property type="term" value="F:Hsp70 protein binding"/>
    <property type="evidence" value="ECO:0007669"/>
    <property type="project" value="InterPro"/>
</dbReference>
<dbReference type="InterPro" id="IPR001305">
    <property type="entry name" value="HSP_DnaJ_Cys-rich_dom"/>
</dbReference>
<dbReference type="PANTHER" id="PTHR43888">
    <property type="entry name" value="DNAJ-LIKE-2, ISOFORM A-RELATED"/>
    <property type="match status" value="1"/>
</dbReference>